<name>W8NRJ9_9EURY</name>
<protein>
    <recommendedName>
        <fullName evidence="3">DUF4139 domain-containing protein</fullName>
    </recommendedName>
</protein>
<dbReference type="OrthoDB" id="121492at2157"/>
<sequence>MRKRFFPLVVSLVVIVLVALSFQGEKASTSDVTVALYSSASVGVIERTFEVELKAGINEVPLKELSGLNLAEVSVRPLDDGVSVMGLFGSSESKVGSDVEVGLKNGKVIAGKYLGTRDGKIAVEGDGYYLINPNEVAYFKTKDLGGSSVYAVLRSEKAGKFRVSVTYRVSGISWESRYRLYIGDQAELRGYVVIKNPTDREFSDAKVLLVAGDVSFYSTYTQPRNLYEKAGDTSEVTVGSPEKVEAFYLYRLGVADIKAGSTMVYPYVELRAPFEREYLYESWAYGGERPVYESISFKTDKVLPAGTVEIFKETRDGELFIGESRIGHTPKGDTVRIGIGRDYELKGTTTVLERSNDGKHYKIRITLQNFGNETKTVIVRHHKWGKVTYASLQPLDETADYVEFSVTLKPGEKREITFEYGS</sequence>
<evidence type="ECO:0000313" key="2">
    <source>
        <dbReference type="Proteomes" id="UP000019434"/>
    </source>
</evidence>
<proteinExistence type="predicted"/>
<dbReference type="eggNOG" id="arCOG03524">
    <property type="taxonomic scope" value="Archaea"/>
</dbReference>
<keyword evidence="2" id="KW-1185">Reference proteome</keyword>
<dbReference type="Proteomes" id="UP000019434">
    <property type="component" value="Chromosome"/>
</dbReference>
<organism evidence="1 2">
    <name type="scientific">Thermococcus nautili</name>
    <dbReference type="NCBI Taxonomy" id="195522"/>
    <lineage>
        <taxon>Archaea</taxon>
        <taxon>Methanobacteriati</taxon>
        <taxon>Methanobacteriota</taxon>
        <taxon>Thermococci</taxon>
        <taxon>Thermococcales</taxon>
        <taxon>Thermococcaceae</taxon>
        <taxon>Thermococcus</taxon>
    </lineage>
</organism>
<dbReference type="GeneID" id="24958129"/>
<dbReference type="KEGG" id="tnu:BD01_0214"/>
<evidence type="ECO:0000313" key="1">
    <source>
        <dbReference type="EMBL" id="AHL21843.1"/>
    </source>
</evidence>
<reference evidence="1 2" key="1">
    <citation type="submission" date="2014-02" db="EMBL/GenBank/DDBJ databases">
        <title>Genome Sequence of an Hyperthermophilic Archaeon, Thermococcus nautili 30-1, producing viral vesicles.</title>
        <authorList>
            <person name="Oberto J."/>
            <person name="Gaudin M."/>
            <person name="Cossu M."/>
            <person name="Gorlas A."/>
            <person name="Slesarev A."/>
            <person name="Marguet E."/>
            <person name="Forterre P."/>
        </authorList>
    </citation>
    <scope>NUCLEOTIDE SEQUENCE [LARGE SCALE GENOMIC DNA]</scope>
    <source>
        <strain evidence="1 2">30-1</strain>
    </source>
</reference>
<dbReference type="PANTHER" id="PTHR38075">
    <property type="entry name" value="DUF4139 DOMAIN-CONTAINING PROTEIN"/>
    <property type="match status" value="1"/>
</dbReference>
<dbReference type="RefSeq" id="WP_042689025.1">
    <property type="nucleotide sequence ID" value="NZ_CP007264.1"/>
</dbReference>
<dbReference type="EMBL" id="CP007264">
    <property type="protein sequence ID" value="AHL21843.1"/>
    <property type="molecule type" value="Genomic_DNA"/>
</dbReference>
<dbReference type="PANTHER" id="PTHR38075:SF1">
    <property type="entry name" value="DUF4139 DOMAIN-CONTAINING PROTEIN"/>
    <property type="match status" value="1"/>
</dbReference>
<accession>W8NRJ9</accession>
<gene>
    <name evidence="1" type="ORF">BD01_0214</name>
</gene>
<dbReference type="AlphaFoldDB" id="W8NRJ9"/>
<dbReference type="HOGENOM" id="CLU_616272_0_0_2"/>
<evidence type="ECO:0008006" key="3">
    <source>
        <dbReference type="Google" id="ProtNLM"/>
    </source>
</evidence>